<reference evidence="1 2" key="2">
    <citation type="journal article" date="2022" name="Mol. Ecol. Resour.">
        <title>The genomes of chicory, endive, great burdock and yacon provide insights into Asteraceae paleo-polyploidization history and plant inulin production.</title>
        <authorList>
            <person name="Fan W."/>
            <person name="Wang S."/>
            <person name="Wang H."/>
            <person name="Wang A."/>
            <person name="Jiang F."/>
            <person name="Liu H."/>
            <person name="Zhao H."/>
            <person name="Xu D."/>
            <person name="Zhang Y."/>
        </authorList>
    </citation>
    <scope>NUCLEOTIDE SEQUENCE [LARGE SCALE GENOMIC DNA]</scope>
    <source>
        <strain evidence="2">cv. Punajuju</strain>
        <tissue evidence="1">Leaves</tissue>
    </source>
</reference>
<protein>
    <submittedName>
        <fullName evidence="1">Uncharacterized protein</fullName>
    </submittedName>
</protein>
<reference evidence="2" key="1">
    <citation type="journal article" date="2022" name="Mol. Ecol. Resour.">
        <title>The genomes of chicory, endive, great burdock and yacon provide insights into Asteraceae palaeo-polyploidization history and plant inulin production.</title>
        <authorList>
            <person name="Fan W."/>
            <person name="Wang S."/>
            <person name="Wang H."/>
            <person name="Wang A."/>
            <person name="Jiang F."/>
            <person name="Liu H."/>
            <person name="Zhao H."/>
            <person name="Xu D."/>
            <person name="Zhang Y."/>
        </authorList>
    </citation>
    <scope>NUCLEOTIDE SEQUENCE [LARGE SCALE GENOMIC DNA]</scope>
    <source>
        <strain evidence="2">cv. Punajuju</strain>
    </source>
</reference>
<sequence>MENRGIRGEGCGHRDLVRGCLGVRFGTACYCSLLVLDVDYIYEASIGNLNFLLYCSILSIDLKTSPTKWYQRVVFVFNGPVQNDLEVETTDYVIVCDICGDVGREDLLAICSTCKDGAENTYCMKLMINEVPRGDWQCEECKSSEELNCPNYDKKVSTGSNHINAEMGQMFDVLNEGKGRIPKTPSKEVQTKEKPKEFADEQETN</sequence>
<evidence type="ECO:0000313" key="1">
    <source>
        <dbReference type="EMBL" id="KAI3691427.1"/>
    </source>
</evidence>
<proteinExistence type="predicted"/>
<evidence type="ECO:0000313" key="2">
    <source>
        <dbReference type="Proteomes" id="UP001055811"/>
    </source>
</evidence>
<gene>
    <name evidence="1" type="ORF">L2E82_49786</name>
</gene>
<keyword evidence="2" id="KW-1185">Reference proteome</keyword>
<dbReference type="Proteomes" id="UP001055811">
    <property type="component" value="Linkage Group LG09"/>
</dbReference>
<accession>A0ACB8Z0V7</accession>
<organism evidence="1 2">
    <name type="scientific">Cichorium intybus</name>
    <name type="common">Chicory</name>
    <dbReference type="NCBI Taxonomy" id="13427"/>
    <lineage>
        <taxon>Eukaryota</taxon>
        <taxon>Viridiplantae</taxon>
        <taxon>Streptophyta</taxon>
        <taxon>Embryophyta</taxon>
        <taxon>Tracheophyta</taxon>
        <taxon>Spermatophyta</taxon>
        <taxon>Magnoliopsida</taxon>
        <taxon>eudicotyledons</taxon>
        <taxon>Gunneridae</taxon>
        <taxon>Pentapetalae</taxon>
        <taxon>asterids</taxon>
        <taxon>campanulids</taxon>
        <taxon>Asterales</taxon>
        <taxon>Asteraceae</taxon>
        <taxon>Cichorioideae</taxon>
        <taxon>Cichorieae</taxon>
        <taxon>Cichoriinae</taxon>
        <taxon>Cichorium</taxon>
    </lineage>
</organism>
<comment type="caution">
    <text evidence="1">The sequence shown here is derived from an EMBL/GenBank/DDBJ whole genome shotgun (WGS) entry which is preliminary data.</text>
</comment>
<dbReference type="EMBL" id="CM042017">
    <property type="protein sequence ID" value="KAI3691427.1"/>
    <property type="molecule type" value="Genomic_DNA"/>
</dbReference>
<name>A0ACB8Z0V7_CICIN</name>